<feature type="compositionally biased region" description="Polar residues" evidence="1">
    <location>
        <begin position="1"/>
        <end position="10"/>
    </location>
</feature>
<organism evidence="2 3">
    <name type="scientific">Globodera rostochiensis</name>
    <name type="common">Golden nematode worm</name>
    <name type="synonym">Heterodera rostochiensis</name>
    <dbReference type="NCBI Taxonomy" id="31243"/>
    <lineage>
        <taxon>Eukaryota</taxon>
        <taxon>Metazoa</taxon>
        <taxon>Ecdysozoa</taxon>
        <taxon>Nematoda</taxon>
        <taxon>Chromadorea</taxon>
        <taxon>Rhabditida</taxon>
        <taxon>Tylenchina</taxon>
        <taxon>Tylenchomorpha</taxon>
        <taxon>Tylenchoidea</taxon>
        <taxon>Heteroderidae</taxon>
        <taxon>Heteroderinae</taxon>
        <taxon>Globodera</taxon>
    </lineage>
</organism>
<reference evidence="3" key="1">
    <citation type="submission" date="2022-11" db="UniProtKB">
        <authorList>
            <consortium name="WormBaseParasite"/>
        </authorList>
    </citation>
    <scope>IDENTIFICATION</scope>
</reference>
<evidence type="ECO:0000313" key="3">
    <source>
        <dbReference type="WBParaSite" id="Gr19_v10_g5872.t1"/>
    </source>
</evidence>
<evidence type="ECO:0000313" key="2">
    <source>
        <dbReference type="Proteomes" id="UP000887572"/>
    </source>
</evidence>
<feature type="region of interest" description="Disordered" evidence="1">
    <location>
        <begin position="1"/>
        <end position="28"/>
    </location>
</feature>
<dbReference type="Proteomes" id="UP000887572">
    <property type="component" value="Unplaced"/>
</dbReference>
<evidence type="ECO:0000256" key="1">
    <source>
        <dbReference type="SAM" id="MobiDB-lite"/>
    </source>
</evidence>
<name>A0A914I0Z7_GLORO</name>
<protein>
    <submittedName>
        <fullName evidence="3">Uncharacterized protein</fullName>
    </submittedName>
</protein>
<dbReference type="AlphaFoldDB" id="A0A914I0Z7"/>
<keyword evidence="2" id="KW-1185">Reference proteome</keyword>
<sequence>MITTSPTQRNVCCPASRTERTRRRSSKQSSCDIDSREWFAERVKDRGTYKLRGNGCADSPSAFAGGRPNVTAACTKSRSESLTGLGRYLRHTTKCERAVEMGLSYIDVHMIFLDAQAPGSEYNIAYYNCKNWASEFYNSVIIKTRRSMASCICPEEFWEARAIDVHQNSGNHVVAVTIRCNRCARGQGGITMFRSFEFTKYGKRWMPGRYEVRENESLHANIRVSMATIMSAYRNMPGRYDIRRFNSFDWARQFYTTGG</sequence>
<dbReference type="WBParaSite" id="Gr19_v10_g5872.t1">
    <property type="protein sequence ID" value="Gr19_v10_g5872.t1"/>
    <property type="gene ID" value="Gr19_v10_g5872"/>
</dbReference>
<proteinExistence type="predicted"/>
<accession>A0A914I0Z7</accession>